<dbReference type="PRINTS" id="PR00380">
    <property type="entry name" value="KINESINHEAVY"/>
</dbReference>
<keyword evidence="13" id="KW-1185">Reference proteome</keyword>
<evidence type="ECO:0000313" key="13">
    <source>
        <dbReference type="Proteomes" id="UP000541444"/>
    </source>
</evidence>
<dbReference type="AlphaFoldDB" id="A0A7J7N0P4"/>
<dbReference type="Proteomes" id="UP000541444">
    <property type="component" value="Unassembled WGS sequence"/>
</dbReference>
<reference evidence="12 13" key="1">
    <citation type="journal article" date="2020" name="IScience">
        <title>Genome Sequencing of the Endangered Kingdonia uniflora (Circaeasteraceae, Ranunculales) Reveals Potential Mechanisms of Evolutionary Specialization.</title>
        <authorList>
            <person name="Sun Y."/>
            <person name="Deng T."/>
            <person name="Zhang A."/>
            <person name="Moore M.J."/>
            <person name="Landis J.B."/>
            <person name="Lin N."/>
            <person name="Zhang H."/>
            <person name="Zhang X."/>
            <person name="Huang J."/>
            <person name="Zhang X."/>
            <person name="Sun H."/>
            <person name="Wang H."/>
        </authorList>
    </citation>
    <scope>NUCLEOTIDE SEQUENCE [LARGE SCALE GENOMIC DNA]</scope>
    <source>
        <strain evidence="12">TB1705</strain>
        <tissue evidence="12">Leaf</tissue>
    </source>
</reference>
<dbReference type="SUPFAM" id="SSF52540">
    <property type="entry name" value="P-loop containing nucleoside triphosphate hydrolases"/>
    <property type="match status" value="1"/>
</dbReference>
<feature type="region of interest" description="Disordered" evidence="9">
    <location>
        <begin position="56"/>
        <end position="175"/>
    </location>
</feature>
<organism evidence="12 13">
    <name type="scientific">Kingdonia uniflora</name>
    <dbReference type="NCBI Taxonomy" id="39325"/>
    <lineage>
        <taxon>Eukaryota</taxon>
        <taxon>Viridiplantae</taxon>
        <taxon>Streptophyta</taxon>
        <taxon>Embryophyta</taxon>
        <taxon>Tracheophyta</taxon>
        <taxon>Spermatophyta</taxon>
        <taxon>Magnoliopsida</taxon>
        <taxon>Ranunculales</taxon>
        <taxon>Circaeasteraceae</taxon>
        <taxon>Kingdonia</taxon>
    </lineage>
</organism>
<dbReference type="PROSITE" id="PS50067">
    <property type="entry name" value="KINESIN_MOTOR_2"/>
    <property type="match status" value="1"/>
</dbReference>
<dbReference type="GO" id="GO:0005524">
    <property type="term" value="F:ATP binding"/>
    <property type="evidence" value="ECO:0007669"/>
    <property type="project" value="UniProtKB-UniRule"/>
</dbReference>
<dbReference type="PROSITE" id="PS00411">
    <property type="entry name" value="KINESIN_MOTOR_1"/>
    <property type="match status" value="1"/>
</dbReference>
<name>A0A7J7N0P4_9MAGN</name>
<evidence type="ECO:0000256" key="6">
    <source>
        <dbReference type="ARBA" id="ARBA00034488"/>
    </source>
</evidence>
<keyword evidence="3 7" id="KW-0067">ATP-binding</keyword>
<keyword evidence="1 8" id="KW-0493">Microtubule</keyword>
<evidence type="ECO:0000259" key="11">
    <source>
        <dbReference type="PROSITE" id="PS50067"/>
    </source>
</evidence>
<dbReference type="GO" id="GO:0008017">
    <property type="term" value="F:microtubule binding"/>
    <property type="evidence" value="ECO:0007669"/>
    <property type="project" value="InterPro"/>
</dbReference>
<dbReference type="InterPro" id="IPR019821">
    <property type="entry name" value="Kinesin_motor_CS"/>
</dbReference>
<evidence type="ECO:0000256" key="2">
    <source>
        <dbReference type="ARBA" id="ARBA00022741"/>
    </source>
</evidence>
<feature type="compositionally biased region" description="Polar residues" evidence="9">
    <location>
        <begin position="141"/>
        <end position="170"/>
    </location>
</feature>
<gene>
    <name evidence="12" type="ORF">GIB67_019530</name>
</gene>
<accession>A0A7J7N0P4</accession>
<dbReference type="PANTHER" id="PTHR37739">
    <property type="entry name" value="KINESIN-LIKE PROTEIN KIN-12D"/>
    <property type="match status" value="1"/>
</dbReference>
<dbReference type="GO" id="GO:0003777">
    <property type="term" value="F:microtubule motor activity"/>
    <property type="evidence" value="ECO:0007669"/>
    <property type="project" value="InterPro"/>
</dbReference>
<feature type="transmembrane region" description="Helical" evidence="10">
    <location>
        <begin position="584"/>
        <end position="603"/>
    </location>
</feature>
<evidence type="ECO:0000256" key="9">
    <source>
        <dbReference type="SAM" id="MobiDB-lite"/>
    </source>
</evidence>
<keyword evidence="2 7" id="KW-0547">Nucleotide-binding</keyword>
<evidence type="ECO:0000256" key="10">
    <source>
        <dbReference type="SAM" id="Phobius"/>
    </source>
</evidence>
<protein>
    <recommendedName>
        <fullName evidence="8">Kinesin-like protein</fullName>
    </recommendedName>
</protein>
<dbReference type="Pfam" id="PF00225">
    <property type="entry name" value="Kinesin"/>
    <property type="match status" value="1"/>
</dbReference>
<dbReference type="GO" id="GO:0005874">
    <property type="term" value="C:microtubule"/>
    <property type="evidence" value="ECO:0007669"/>
    <property type="project" value="UniProtKB-KW"/>
</dbReference>
<dbReference type="InterPro" id="IPR027417">
    <property type="entry name" value="P-loop_NTPase"/>
</dbReference>
<evidence type="ECO:0000313" key="12">
    <source>
        <dbReference type="EMBL" id="KAF6160590.1"/>
    </source>
</evidence>
<dbReference type="InterPro" id="IPR036961">
    <property type="entry name" value="Kinesin_motor_dom_sf"/>
</dbReference>
<dbReference type="InterPro" id="IPR044986">
    <property type="entry name" value="KIF15/KIN-12"/>
</dbReference>
<dbReference type="GO" id="GO:0007018">
    <property type="term" value="P:microtubule-based movement"/>
    <property type="evidence" value="ECO:0007669"/>
    <property type="project" value="InterPro"/>
</dbReference>
<evidence type="ECO:0000256" key="3">
    <source>
        <dbReference type="ARBA" id="ARBA00022840"/>
    </source>
</evidence>
<keyword evidence="4" id="KW-0175">Coiled coil</keyword>
<keyword evidence="10" id="KW-0812">Transmembrane</keyword>
<feature type="domain" description="Kinesin motor" evidence="11">
    <location>
        <begin position="223"/>
        <end position="628"/>
    </location>
</feature>
<dbReference type="PANTHER" id="PTHR37739:SF8">
    <property type="entry name" value="KINESIN-LIKE PROTEIN KIN-12D"/>
    <property type="match status" value="1"/>
</dbReference>
<evidence type="ECO:0000256" key="8">
    <source>
        <dbReference type="RuleBase" id="RU000394"/>
    </source>
</evidence>
<evidence type="ECO:0000256" key="7">
    <source>
        <dbReference type="PROSITE-ProRule" id="PRU00283"/>
    </source>
</evidence>
<feature type="binding site" evidence="7">
    <location>
        <begin position="304"/>
        <end position="311"/>
    </location>
    <ligand>
        <name>ATP</name>
        <dbReference type="ChEBI" id="CHEBI:30616"/>
    </ligand>
</feature>
<comment type="caution">
    <text evidence="12">The sequence shown here is derived from an EMBL/GenBank/DDBJ whole genome shotgun (WGS) entry which is preliminary data.</text>
</comment>
<keyword evidence="10" id="KW-1133">Transmembrane helix</keyword>
<evidence type="ECO:0000256" key="5">
    <source>
        <dbReference type="ARBA" id="ARBA00023175"/>
    </source>
</evidence>
<dbReference type="Gene3D" id="3.40.850.10">
    <property type="entry name" value="Kinesin motor domain"/>
    <property type="match status" value="1"/>
</dbReference>
<evidence type="ECO:0000256" key="1">
    <source>
        <dbReference type="ARBA" id="ARBA00022701"/>
    </source>
</evidence>
<proteinExistence type="inferred from homology"/>
<dbReference type="InterPro" id="IPR001752">
    <property type="entry name" value="Kinesin_motor_dom"/>
</dbReference>
<keyword evidence="10" id="KW-0472">Membrane</keyword>
<dbReference type="EMBL" id="JACGCM010001161">
    <property type="protein sequence ID" value="KAF6160590.1"/>
    <property type="molecule type" value="Genomic_DNA"/>
</dbReference>
<comment type="similarity">
    <text evidence="6">Belongs to the TRAFAC class myosin-kinesin ATPase superfamily. Kinesin family. KIN-12 subfamily.</text>
</comment>
<sequence length="637" mass="71416">MLRDFKVFERNLRKPPIEDEIENVNVKQSMLVNPSIDVTRPPLNTIQDPLQNPRFGLGGSEFGQKSKIEKTPSKKGTNAQWPLRTPEKQLGYSARNKFGWSSKNDPSVNGGDAQDESKSEAVANHLPRGLATMTPRLVRNTGRTTPSNSECNSTQSTPTKSVTKPSNPGNNFRHPANMGARGVSFVALSRGIPVLCAQPLVVNTVEVPQFELREDPSFWMDHNVQILIRIRPLNSAERSSQGYNRCLKQENAQSIAWIGQPEIRFTFDHVACETVDQEMLFRVAGRPLVENCLSGYNSCMFAYGQTGSGKTHTMLGEIDELENGPSPNRGMTPRIFEFLFARIRAEEESRIDENLKYSCKCSFLEIYNEQITDLLDPLSTNLLLREDIKKGVYVENLSEFEVDTVTDILQLLIQGAANRKVAATNMNRESSRSHSVFTCVIESRWQKDSTTNLRFARLNLVDLAGSERQKTSGAEGERLKEAASINKSLSTLGYLIRHQHQHLHYHFSVNPFLISGNCTSSFFLFCDLYLNLQSCNNDSSGCGQWETKTYTLQGFKTYISSSGLDSLGGNSKTMIIANVSPSIWWVYTFLYVFPIGNVIYWILIDLFFCSCAAETLSTLKFAQGAKLIQNNVMAILV</sequence>
<keyword evidence="5 7" id="KW-0505">Motor protein</keyword>
<evidence type="ECO:0000256" key="4">
    <source>
        <dbReference type="ARBA" id="ARBA00023054"/>
    </source>
</evidence>
<dbReference type="SMART" id="SM00129">
    <property type="entry name" value="KISc"/>
    <property type="match status" value="1"/>
</dbReference>
<dbReference type="OrthoDB" id="3176171at2759"/>